<proteinExistence type="predicted"/>
<keyword evidence="2" id="KW-1185">Reference proteome</keyword>
<dbReference type="Proteomes" id="UP001595829">
    <property type="component" value="Unassembled WGS sequence"/>
</dbReference>
<name>A0ABV9XGK0_9ACTN</name>
<gene>
    <name evidence="1" type="ORF">ACFPM3_13320</name>
</gene>
<organism evidence="1 2">
    <name type="scientific">Streptomyces coeruleoprunus</name>
    <dbReference type="NCBI Taxonomy" id="285563"/>
    <lineage>
        <taxon>Bacteria</taxon>
        <taxon>Bacillati</taxon>
        <taxon>Actinomycetota</taxon>
        <taxon>Actinomycetes</taxon>
        <taxon>Kitasatosporales</taxon>
        <taxon>Streptomycetaceae</taxon>
        <taxon>Streptomyces</taxon>
    </lineage>
</organism>
<comment type="caution">
    <text evidence="1">The sequence shown here is derived from an EMBL/GenBank/DDBJ whole genome shotgun (WGS) entry which is preliminary data.</text>
</comment>
<sequence length="223" mass="22913">MTGGPAGGGAFGGDPYRVLARAAAEWDVLEPLLGAEGVARLGAALRRLREAAGARDAAVEAARVLAGALPPGEGGRLVTTAGPPSPGAYAGFRAEDLAVLVLDRHRMVGPVLGPVRERLLAVPALSDEDVRGRGGDPFASGLIRLRGEGGVGRLPRFQFSEDALPWLVVLEVNALLGADEDPWGAADWWLSENAWLASAPVALLGSGLDERLVGAAHALVDGV</sequence>
<accession>A0ABV9XGK0</accession>
<evidence type="ECO:0000313" key="2">
    <source>
        <dbReference type="Proteomes" id="UP001595829"/>
    </source>
</evidence>
<reference evidence="2" key="1">
    <citation type="journal article" date="2019" name="Int. J. Syst. Evol. Microbiol.">
        <title>The Global Catalogue of Microorganisms (GCM) 10K type strain sequencing project: providing services to taxonomists for standard genome sequencing and annotation.</title>
        <authorList>
            <consortium name="The Broad Institute Genomics Platform"/>
            <consortium name="The Broad Institute Genome Sequencing Center for Infectious Disease"/>
            <person name="Wu L."/>
            <person name="Ma J."/>
        </authorList>
    </citation>
    <scope>NUCLEOTIDE SEQUENCE [LARGE SCALE GENOMIC DNA]</scope>
    <source>
        <strain evidence="2">CGMCC 4.1648</strain>
    </source>
</reference>
<evidence type="ECO:0000313" key="1">
    <source>
        <dbReference type="EMBL" id="MFC5023113.1"/>
    </source>
</evidence>
<dbReference type="EMBL" id="JBHSJD010000007">
    <property type="protein sequence ID" value="MFC5023113.1"/>
    <property type="molecule type" value="Genomic_DNA"/>
</dbReference>
<protein>
    <submittedName>
        <fullName evidence="1">Uncharacterized protein</fullName>
    </submittedName>
</protein>
<dbReference type="RefSeq" id="WP_345690235.1">
    <property type="nucleotide sequence ID" value="NZ_BAABIT010000001.1"/>
</dbReference>